<dbReference type="EMBL" id="HBUE01352297">
    <property type="protein sequence ID" value="CAG6603941.1"/>
    <property type="molecule type" value="Transcribed_RNA"/>
</dbReference>
<feature type="region of interest" description="Disordered" evidence="1">
    <location>
        <begin position="58"/>
        <end position="82"/>
    </location>
</feature>
<sequence length="107" mass="11428">MHGRGPAVPDAIAGARFLGQKVDRRALLRQGQHPQVVLLPAVLPQDEPPGLGAGAVREARRHQAAPVPDRVRGGGGHRGVQLCDGGRSYGVYEHHHEHAAQPKPAKR</sequence>
<dbReference type="EMBL" id="HBUE01045326">
    <property type="protein sequence ID" value="CAG6462378.1"/>
    <property type="molecule type" value="Transcribed_RNA"/>
</dbReference>
<dbReference type="EMBL" id="HBUE01245191">
    <property type="protein sequence ID" value="CAG6551640.1"/>
    <property type="molecule type" value="Transcribed_RNA"/>
</dbReference>
<dbReference type="EMBL" id="HBUE01045325">
    <property type="protein sequence ID" value="CAG6462376.1"/>
    <property type="molecule type" value="Transcribed_RNA"/>
</dbReference>
<evidence type="ECO:0000256" key="1">
    <source>
        <dbReference type="SAM" id="MobiDB-lite"/>
    </source>
</evidence>
<dbReference type="EMBL" id="HBUE01352300">
    <property type="protein sequence ID" value="CAG6603943.1"/>
    <property type="molecule type" value="Transcribed_RNA"/>
</dbReference>
<dbReference type="EMBL" id="HBUE01245195">
    <property type="protein sequence ID" value="CAG6551644.1"/>
    <property type="molecule type" value="Transcribed_RNA"/>
</dbReference>
<dbReference type="EMBL" id="HBUE01245192">
    <property type="protein sequence ID" value="CAG6551642.1"/>
    <property type="molecule type" value="Transcribed_RNA"/>
</dbReference>
<name>A0A8D8PJF9_CULPI</name>
<dbReference type="EMBL" id="HBUE01352296">
    <property type="protein sequence ID" value="CAG6603939.1"/>
    <property type="molecule type" value="Transcribed_RNA"/>
</dbReference>
<reference evidence="2" key="1">
    <citation type="submission" date="2021-05" db="EMBL/GenBank/DDBJ databases">
        <authorList>
            <person name="Alioto T."/>
            <person name="Alioto T."/>
            <person name="Gomez Garrido J."/>
        </authorList>
    </citation>
    <scope>NUCLEOTIDE SEQUENCE</scope>
</reference>
<accession>A0A8D8PJF9</accession>
<evidence type="ECO:0000313" key="2">
    <source>
        <dbReference type="EMBL" id="CAG6603939.1"/>
    </source>
</evidence>
<organism evidence="2">
    <name type="scientific">Culex pipiens</name>
    <name type="common">House mosquito</name>
    <dbReference type="NCBI Taxonomy" id="7175"/>
    <lineage>
        <taxon>Eukaryota</taxon>
        <taxon>Metazoa</taxon>
        <taxon>Ecdysozoa</taxon>
        <taxon>Arthropoda</taxon>
        <taxon>Hexapoda</taxon>
        <taxon>Insecta</taxon>
        <taxon>Pterygota</taxon>
        <taxon>Neoptera</taxon>
        <taxon>Endopterygota</taxon>
        <taxon>Diptera</taxon>
        <taxon>Nematocera</taxon>
        <taxon>Culicoidea</taxon>
        <taxon>Culicidae</taxon>
        <taxon>Culicinae</taxon>
        <taxon>Culicini</taxon>
        <taxon>Culex</taxon>
        <taxon>Culex</taxon>
    </lineage>
</organism>
<dbReference type="AlphaFoldDB" id="A0A8D8PJF9"/>
<protein>
    <submittedName>
        <fullName evidence="2">(northern house mosquito) hypothetical protein</fullName>
    </submittedName>
</protein>
<dbReference type="EMBL" id="HBUE01045321">
    <property type="protein sequence ID" value="CAG6462372.1"/>
    <property type="molecule type" value="Transcribed_RNA"/>
</dbReference>
<dbReference type="EMBL" id="HBUE01045324">
    <property type="protein sequence ID" value="CAG6462374.1"/>
    <property type="molecule type" value="Transcribed_RNA"/>
</dbReference>
<proteinExistence type="predicted"/>
<dbReference type="EMBL" id="HBUE01045320">
    <property type="protein sequence ID" value="CAG6462370.1"/>
    <property type="molecule type" value="Transcribed_RNA"/>
</dbReference>